<reference evidence="1" key="1">
    <citation type="submission" date="2020-11" db="EMBL/GenBank/DDBJ databases">
        <authorList>
            <person name="Tran Van P."/>
        </authorList>
    </citation>
    <scope>NUCLEOTIDE SEQUENCE</scope>
</reference>
<dbReference type="EMBL" id="OB662112">
    <property type="protein sequence ID" value="CAD7229517.1"/>
    <property type="molecule type" value="Genomic_DNA"/>
</dbReference>
<protein>
    <submittedName>
        <fullName evidence="1">Uncharacterized protein</fullName>
    </submittedName>
</protein>
<gene>
    <name evidence="1" type="ORF">CTOB1V02_LOCUS7386</name>
</gene>
<dbReference type="AlphaFoldDB" id="A0A7R8WDA3"/>
<proteinExistence type="predicted"/>
<organism evidence="1">
    <name type="scientific">Cyprideis torosa</name>
    <dbReference type="NCBI Taxonomy" id="163714"/>
    <lineage>
        <taxon>Eukaryota</taxon>
        <taxon>Metazoa</taxon>
        <taxon>Ecdysozoa</taxon>
        <taxon>Arthropoda</taxon>
        <taxon>Crustacea</taxon>
        <taxon>Oligostraca</taxon>
        <taxon>Ostracoda</taxon>
        <taxon>Podocopa</taxon>
        <taxon>Podocopida</taxon>
        <taxon>Cytherocopina</taxon>
        <taxon>Cytheroidea</taxon>
        <taxon>Cytherideidae</taxon>
        <taxon>Cyprideis</taxon>
    </lineage>
</organism>
<name>A0A7R8WDA3_9CRUS</name>
<evidence type="ECO:0000313" key="1">
    <source>
        <dbReference type="EMBL" id="CAD7229517.1"/>
    </source>
</evidence>
<sequence length="297" mass="33334">MAGGVTESAENDRHGFEPLVSFSPGALLRYRYRLVSYLASLTHLVDDQIRLKSLQSRDDCWPDRKRNLEGRKQVCPTSAVQRCVVMRFSRRGPNSNLVLQIREREAAGCCDLLPSSSHVELLKKEQLRLHNEIIKRRHAQIQLLARVLEEERRSPRPLRSNEEDEDSMVDLETGIEPGISFPFGTKRRALPMCHWGLTGVLTETSGGGTEGVRERLVMRANLTLEMLKRRTQAPGVSDLDMGPLRSRSLPSCTPANRRGAGGFLELRLLSKAGGFLELRLLSKQQSPEGLSLVEEAD</sequence>
<accession>A0A7R8WDA3</accession>